<evidence type="ECO:0000256" key="5">
    <source>
        <dbReference type="ARBA" id="ARBA00023136"/>
    </source>
</evidence>
<name>A0AAF0FLX2_9EURY</name>
<evidence type="ECO:0000256" key="1">
    <source>
        <dbReference type="ARBA" id="ARBA00004651"/>
    </source>
</evidence>
<dbReference type="GeneID" id="79948852"/>
<dbReference type="Proteomes" id="UP001218895">
    <property type="component" value="Chromosome"/>
</dbReference>
<dbReference type="GO" id="GO:0005886">
    <property type="term" value="C:plasma membrane"/>
    <property type="evidence" value="ECO:0007669"/>
    <property type="project" value="UniProtKB-SubCell"/>
</dbReference>
<comment type="subcellular location">
    <subcellularLocation>
        <location evidence="1">Cell membrane</location>
        <topology evidence="1">Multi-pass membrane protein</topology>
    </subcellularLocation>
</comment>
<accession>A0AAF0FLX2</accession>
<evidence type="ECO:0000313" key="7">
    <source>
        <dbReference type="EMBL" id="WFN36933.1"/>
    </source>
</evidence>
<dbReference type="EMBL" id="CP091092">
    <property type="protein sequence ID" value="WFN36933.1"/>
    <property type="molecule type" value="Genomic_DNA"/>
</dbReference>
<dbReference type="InterPro" id="IPR033480">
    <property type="entry name" value="sCache_2"/>
</dbReference>
<dbReference type="SMART" id="SM01049">
    <property type="entry name" value="Cache_2"/>
    <property type="match status" value="1"/>
</dbReference>
<dbReference type="RefSeq" id="WP_278099770.1">
    <property type="nucleotide sequence ID" value="NZ_CP091092.1"/>
</dbReference>
<keyword evidence="4" id="KW-1133">Transmembrane helix</keyword>
<keyword evidence="8" id="KW-1185">Reference proteome</keyword>
<dbReference type="KEGG" id="manq:L1994_00610"/>
<evidence type="ECO:0000256" key="2">
    <source>
        <dbReference type="ARBA" id="ARBA00022475"/>
    </source>
</evidence>
<gene>
    <name evidence="7" type="ORF">L1994_00610</name>
</gene>
<keyword evidence="3" id="KW-0812">Transmembrane</keyword>
<evidence type="ECO:0000256" key="4">
    <source>
        <dbReference type="ARBA" id="ARBA00022989"/>
    </source>
</evidence>
<keyword evidence="2" id="KW-1003">Cell membrane</keyword>
<feature type="domain" description="Single Cache" evidence="6">
    <location>
        <begin position="29"/>
        <end position="112"/>
    </location>
</feature>
<organism evidence="7 8">
    <name type="scientific">Methanomicrobium antiquum</name>
    <dbReference type="NCBI Taxonomy" id="487686"/>
    <lineage>
        <taxon>Archaea</taxon>
        <taxon>Methanobacteriati</taxon>
        <taxon>Methanobacteriota</taxon>
        <taxon>Stenosarchaea group</taxon>
        <taxon>Methanomicrobia</taxon>
        <taxon>Methanomicrobiales</taxon>
        <taxon>Methanomicrobiaceae</taxon>
        <taxon>Methanomicrobium</taxon>
    </lineage>
</organism>
<evidence type="ECO:0000313" key="8">
    <source>
        <dbReference type="Proteomes" id="UP001218895"/>
    </source>
</evidence>
<reference evidence="7" key="1">
    <citation type="submission" date="2022-01" db="EMBL/GenBank/DDBJ databases">
        <title>Complete genome of Methanomicrobium antiquum DSM 21220.</title>
        <authorList>
            <person name="Chen S.-C."/>
            <person name="You Y.-T."/>
            <person name="Zhou Y.-Z."/>
            <person name="Lai M.-C."/>
        </authorList>
    </citation>
    <scope>NUCLEOTIDE SEQUENCE</scope>
    <source>
        <strain evidence="7">DSM 21220</strain>
    </source>
</reference>
<evidence type="ECO:0000256" key="3">
    <source>
        <dbReference type="ARBA" id="ARBA00022692"/>
    </source>
</evidence>
<keyword evidence="5" id="KW-0472">Membrane</keyword>
<proteinExistence type="predicted"/>
<dbReference type="Gene3D" id="3.30.450.20">
    <property type="entry name" value="PAS domain"/>
    <property type="match status" value="1"/>
</dbReference>
<evidence type="ECO:0000259" key="6">
    <source>
        <dbReference type="SMART" id="SM01049"/>
    </source>
</evidence>
<protein>
    <submittedName>
        <fullName evidence="7">Cache domain-containing protein</fullName>
    </submittedName>
</protein>
<sequence length="173" mass="18966">MITAGCTGTDSPKSEVIIKTDENRSSETYNSEKYLSNETLVAFVCSAAEYVKQHGKEEALSEFNNPNGSFIDGELYIYAYTFNGTTLAHPVNPEKVGLNRLDEGDTGIFLKECIESVNNGSGFNTINYLNPEHNLTLESKLVYGVKIDDEWWLGSGIYTGPAISLNSSEADSL</sequence>
<dbReference type="Pfam" id="PF17200">
    <property type="entry name" value="sCache_2"/>
    <property type="match status" value="1"/>
</dbReference>
<dbReference type="AlphaFoldDB" id="A0AAF0FLX2"/>